<evidence type="ECO:0000256" key="4">
    <source>
        <dbReference type="ARBA" id="ARBA00009381"/>
    </source>
</evidence>
<evidence type="ECO:0000256" key="6">
    <source>
        <dbReference type="ARBA" id="ARBA00022801"/>
    </source>
</evidence>
<organism evidence="14 15">
    <name type="scientific">Psophocarpus tetragonolobus</name>
    <name type="common">Winged bean</name>
    <name type="synonym">Dolichos tetragonolobus</name>
    <dbReference type="NCBI Taxonomy" id="3891"/>
    <lineage>
        <taxon>Eukaryota</taxon>
        <taxon>Viridiplantae</taxon>
        <taxon>Streptophyta</taxon>
        <taxon>Embryophyta</taxon>
        <taxon>Tracheophyta</taxon>
        <taxon>Spermatophyta</taxon>
        <taxon>Magnoliopsida</taxon>
        <taxon>eudicotyledons</taxon>
        <taxon>Gunneridae</taxon>
        <taxon>Pentapetalae</taxon>
        <taxon>rosids</taxon>
        <taxon>fabids</taxon>
        <taxon>Fabales</taxon>
        <taxon>Fabaceae</taxon>
        <taxon>Papilionoideae</taxon>
        <taxon>50 kb inversion clade</taxon>
        <taxon>NPAAA clade</taxon>
        <taxon>indigoferoid/millettioid clade</taxon>
        <taxon>Phaseoleae</taxon>
        <taxon>Psophocarpus</taxon>
    </lineage>
</organism>
<evidence type="ECO:0000256" key="2">
    <source>
        <dbReference type="ARBA" id="ARBA00001089"/>
    </source>
</evidence>
<proteinExistence type="inferred from homology"/>
<dbReference type="EC" id="3.4.19.13" evidence="12"/>
<feature type="chain" id="PRO_5042971935" description="Glutathione hydrolase" evidence="13">
    <location>
        <begin position="29"/>
        <end position="582"/>
    </location>
</feature>
<feature type="binding site" evidence="11">
    <location>
        <position position="106"/>
    </location>
    <ligand>
        <name>L-glutamate</name>
        <dbReference type="ChEBI" id="CHEBI:29985"/>
    </ligand>
</feature>
<comment type="catalytic activity">
    <reaction evidence="1 12">
        <text>an S-substituted glutathione + H2O = an S-substituted L-cysteinylglycine + L-glutamate</text>
        <dbReference type="Rhea" id="RHEA:59468"/>
        <dbReference type="ChEBI" id="CHEBI:15377"/>
        <dbReference type="ChEBI" id="CHEBI:29985"/>
        <dbReference type="ChEBI" id="CHEBI:90779"/>
        <dbReference type="ChEBI" id="CHEBI:143103"/>
        <dbReference type="EC" id="3.4.19.13"/>
    </reaction>
</comment>
<dbReference type="InterPro" id="IPR043138">
    <property type="entry name" value="GGT_lsub"/>
</dbReference>
<feature type="binding site" evidence="11">
    <location>
        <position position="467"/>
    </location>
    <ligand>
        <name>L-glutamate</name>
        <dbReference type="ChEBI" id="CHEBI:29985"/>
    </ligand>
</feature>
<keyword evidence="13" id="KW-0732">Signal</keyword>
<dbReference type="InterPro" id="IPR029055">
    <property type="entry name" value="Ntn_hydrolases_N"/>
</dbReference>
<feature type="binding site" evidence="11">
    <location>
        <begin position="393"/>
        <end position="395"/>
    </location>
    <ligand>
        <name>L-glutamate</name>
        <dbReference type="ChEBI" id="CHEBI:29985"/>
    </ligand>
</feature>
<evidence type="ECO:0000256" key="11">
    <source>
        <dbReference type="PIRSR" id="PIRSR600101-2"/>
    </source>
</evidence>
<keyword evidence="8 12" id="KW-0012">Acyltransferase</keyword>
<evidence type="ECO:0000256" key="8">
    <source>
        <dbReference type="ARBA" id="ARBA00023315"/>
    </source>
</evidence>
<evidence type="ECO:0000256" key="5">
    <source>
        <dbReference type="ARBA" id="ARBA00022679"/>
    </source>
</evidence>
<dbReference type="EC" id="2.3.2.2" evidence="12"/>
<dbReference type="Gene3D" id="3.60.20.40">
    <property type="match status" value="1"/>
</dbReference>
<feature type="binding site" evidence="11">
    <location>
        <position position="417"/>
    </location>
    <ligand>
        <name>L-glutamate</name>
        <dbReference type="ChEBI" id="CHEBI:29985"/>
    </ligand>
</feature>
<accession>A0AAN9S1Q4</accession>
<dbReference type="EMBL" id="JAYMYS010000007">
    <property type="protein sequence ID" value="KAK7387497.1"/>
    <property type="molecule type" value="Genomic_DNA"/>
</dbReference>
<reference evidence="14 15" key="1">
    <citation type="submission" date="2024-01" db="EMBL/GenBank/DDBJ databases">
        <title>The genomes of 5 underutilized Papilionoideae crops provide insights into root nodulation and disease resistanc.</title>
        <authorList>
            <person name="Jiang F."/>
        </authorList>
    </citation>
    <scope>NUCLEOTIDE SEQUENCE [LARGE SCALE GENOMIC DNA]</scope>
    <source>
        <strain evidence="14">DUOXIRENSHENG_FW03</strain>
        <tissue evidence="14">Leaves</tissue>
    </source>
</reference>
<dbReference type="FunFam" id="3.60.20.40:FF:000004">
    <property type="entry name" value="Glutathione hydrolase 1"/>
    <property type="match status" value="1"/>
</dbReference>
<dbReference type="SUPFAM" id="SSF56235">
    <property type="entry name" value="N-terminal nucleophile aminohydrolases (Ntn hydrolases)"/>
    <property type="match status" value="1"/>
</dbReference>
<dbReference type="Pfam" id="PF01019">
    <property type="entry name" value="G_glu_transpept"/>
    <property type="match status" value="1"/>
</dbReference>
<comment type="caution">
    <text evidence="14">The sequence shown here is derived from an EMBL/GenBank/DDBJ whole genome shotgun (WGS) entry which is preliminary data.</text>
</comment>
<gene>
    <name evidence="14" type="ORF">VNO78_28349</name>
</gene>
<dbReference type="Proteomes" id="UP001386955">
    <property type="component" value="Unassembled WGS sequence"/>
</dbReference>
<keyword evidence="15" id="KW-1185">Reference proteome</keyword>
<comment type="similarity">
    <text evidence="4">Belongs to the gamma-glutamyltransferase family.</text>
</comment>
<dbReference type="GO" id="GO:0103068">
    <property type="term" value="F:leukotriene C4 gamma-glutamyl transferase activity"/>
    <property type="evidence" value="ECO:0007669"/>
    <property type="project" value="UniProtKB-EC"/>
</dbReference>
<dbReference type="NCBIfam" id="TIGR00066">
    <property type="entry name" value="g_glut_trans"/>
    <property type="match status" value="1"/>
</dbReference>
<keyword evidence="7" id="KW-0325">Glycoprotein</keyword>
<dbReference type="PANTHER" id="PTHR11686:SF34">
    <property type="entry name" value="GLUTATHIONE HYDROLASE 1-RELATED"/>
    <property type="match status" value="1"/>
</dbReference>
<comment type="catalytic activity">
    <reaction evidence="2 12">
        <text>glutathione + H2O = L-cysteinylglycine + L-glutamate</text>
        <dbReference type="Rhea" id="RHEA:28807"/>
        <dbReference type="ChEBI" id="CHEBI:15377"/>
        <dbReference type="ChEBI" id="CHEBI:29985"/>
        <dbReference type="ChEBI" id="CHEBI:57925"/>
        <dbReference type="ChEBI" id="CHEBI:61694"/>
        <dbReference type="EC" id="3.4.19.13"/>
    </reaction>
</comment>
<comment type="pathway">
    <text evidence="3 12">Sulfur metabolism; glutathione metabolism.</text>
</comment>
<dbReference type="GO" id="GO:0006751">
    <property type="term" value="P:glutathione catabolic process"/>
    <property type="evidence" value="ECO:0007669"/>
    <property type="project" value="UniProtKB-UniRule"/>
</dbReference>
<feature type="binding site" evidence="11">
    <location>
        <begin position="445"/>
        <end position="446"/>
    </location>
    <ligand>
        <name>L-glutamate</name>
        <dbReference type="ChEBI" id="CHEBI:29985"/>
    </ligand>
</feature>
<evidence type="ECO:0000256" key="3">
    <source>
        <dbReference type="ARBA" id="ARBA00005115"/>
    </source>
</evidence>
<comment type="catalytic activity">
    <reaction evidence="9 12">
        <text>an N-terminal (5-L-glutamyl)-[peptide] + an alpha-amino acid = 5-L-glutamyl amino acid + an N-terminal L-alpha-aminoacyl-[peptide]</text>
        <dbReference type="Rhea" id="RHEA:23904"/>
        <dbReference type="Rhea" id="RHEA-COMP:9780"/>
        <dbReference type="Rhea" id="RHEA-COMP:9795"/>
        <dbReference type="ChEBI" id="CHEBI:77644"/>
        <dbReference type="ChEBI" id="CHEBI:78597"/>
        <dbReference type="ChEBI" id="CHEBI:78599"/>
        <dbReference type="ChEBI" id="CHEBI:78608"/>
        <dbReference type="EC" id="2.3.2.2"/>
    </reaction>
</comment>
<dbReference type="GO" id="GO:0036374">
    <property type="term" value="F:glutathione hydrolase activity"/>
    <property type="evidence" value="ECO:0007669"/>
    <property type="project" value="UniProtKB-UniRule"/>
</dbReference>
<evidence type="ECO:0000256" key="9">
    <source>
        <dbReference type="ARBA" id="ARBA00047417"/>
    </source>
</evidence>
<dbReference type="AlphaFoldDB" id="A0AAN9S1Q4"/>
<dbReference type="FunFam" id="1.10.246.130:FF:000001">
    <property type="entry name" value="Gamma-glutamyltransferase 5 isoform 1"/>
    <property type="match status" value="1"/>
</dbReference>
<dbReference type="InterPro" id="IPR043137">
    <property type="entry name" value="GGT_ssub_C"/>
</dbReference>
<dbReference type="GO" id="GO:0005886">
    <property type="term" value="C:plasma membrane"/>
    <property type="evidence" value="ECO:0007669"/>
    <property type="project" value="TreeGrafter"/>
</dbReference>
<evidence type="ECO:0000313" key="14">
    <source>
        <dbReference type="EMBL" id="KAK7387497.1"/>
    </source>
</evidence>
<evidence type="ECO:0000256" key="13">
    <source>
        <dbReference type="SAM" id="SignalP"/>
    </source>
</evidence>
<feature type="active site" description="Nucleophile" evidence="10">
    <location>
        <position position="375"/>
    </location>
</feature>
<dbReference type="Gene3D" id="1.10.246.130">
    <property type="match status" value="1"/>
</dbReference>
<dbReference type="GO" id="GO:0016756">
    <property type="term" value="F:glutathione gamma-glutamylcysteinyltransferase activity"/>
    <property type="evidence" value="ECO:0007669"/>
    <property type="project" value="UniProtKB-ARBA"/>
</dbReference>
<name>A0AAN9S1Q4_PSOTE</name>
<evidence type="ECO:0000256" key="7">
    <source>
        <dbReference type="ARBA" id="ARBA00023180"/>
    </source>
</evidence>
<feature type="signal peptide" evidence="13">
    <location>
        <begin position="1"/>
        <end position="28"/>
    </location>
</feature>
<dbReference type="PANTHER" id="PTHR11686">
    <property type="entry name" value="GAMMA GLUTAMYL TRANSPEPTIDASE"/>
    <property type="match status" value="1"/>
</dbReference>
<evidence type="ECO:0000313" key="15">
    <source>
        <dbReference type="Proteomes" id="UP001386955"/>
    </source>
</evidence>
<evidence type="ECO:0000256" key="1">
    <source>
        <dbReference type="ARBA" id="ARBA00001049"/>
    </source>
</evidence>
<evidence type="ECO:0000256" key="10">
    <source>
        <dbReference type="PIRSR" id="PIRSR600101-1"/>
    </source>
</evidence>
<dbReference type="InterPro" id="IPR000101">
    <property type="entry name" value="GGT_peptidase"/>
</dbReference>
<comment type="function">
    <text evidence="12">Cleaves the gamma-glutamyl peptide bond of glutathione and glutathione conjugates.</text>
</comment>
<keyword evidence="6 12" id="KW-0378">Hydrolase</keyword>
<keyword evidence="5 12" id="KW-0808">Transferase</keyword>
<evidence type="ECO:0000256" key="12">
    <source>
        <dbReference type="RuleBase" id="RU368068"/>
    </source>
</evidence>
<dbReference type="PRINTS" id="PR01210">
    <property type="entry name" value="GGTRANSPTASE"/>
</dbReference>
<sequence length="582" mass="62668">MKVSDVLLWHGAIALLLVSNLGSSRVSGRKYRGEVIYAYRGAVATDDRRCSRIGKDVLREGGHAVDAAVAAALCLGVVSPASSGLGGGAFMLLRLSNGLSKAFDMRETAPSLASPDMYAGNTTLKAKGALSVAVPGELAGLHQAWQQHGKLPWNRLVKPAEILARGGFSISPYLHMQMEATKSEILQDKGLRSIFAPNGQLLNIGEKCYNNKLADTLRRISEFGPKAFYHGVIGRNLVMDVKNAGGILTMNDLKTYTVKQKKPISNNVLGLKLLGMPPPSGGHPMMLLLNILNQYNLPSGLSGALGIHRQIEALKHVFAVRMNLGDPDFVNITRVLSDMLSPKFAQELKNDINDNKTFGPRHYGGRWNQVHDHGTSHLSVIDLKRNAISMTTTVNSYFGSKILSPSTGIVLNNEMDDFSIPRNVSKDVPPPAPANFIMPGKRPLSSMSPTIALKDGKLKAVVGASGGAYIIAGTSEVLLNHFVKGMDPLSSVTSPRVYHQLIPNVVNYENWTTVNGDHFELAADITKDLRKKGHVLKGLAGGTICQFIVLDTFSPSRQNKGFGNGKLVAVSDPRKGGLPSGF</sequence>
<protein>
    <recommendedName>
        <fullName evidence="12">Glutathione hydrolase</fullName>
        <ecNumber evidence="12">2.3.2.2</ecNumber>
        <ecNumber evidence="12">3.4.19.13</ecNumber>
    </recommendedName>
    <alternativeName>
        <fullName evidence="12">Gamma-glutamyltransferase</fullName>
    </alternativeName>
    <alternativeName>
        <fullName evidence="12">Gamma-glutamyltranspeptidase</fullName>
    </alternativeName>
</protein>